<dbReference type="AlphaFoldDB" id="A0AAV0XEV1"/>
<feature type="region of interest" description="Disordered" evidence="10">
    <location>
        <begin position="465"/>
        <end position="493"/>
    </location>
</feature>
<evidence type="ECO:0000259" key="12">
    <source>
        <dbReference type="PROSITE" id="PS50003"/>
    </source>
</evidence>
<dbReference type="PRINTS" id="PR00628">
    <property type="entry name" value="INSULINRSI"/>
</dbReference>
<feature type="compositionally biased region" description="Polar residues" evidence="10">
    <location>
        <begin position="635"/>
        <end position="644"/>
    </location>
</feature>
<dbReference type="Pfam" id="PF02174">
    <property type="entry name" value="IRS"/>
    <property type="match status" value="1"/>
</dbReference>
<dbReference type="GO" id="GO:0005829">
    <property type="term" value="C:cytosol"/>
    <property type="evidence" value="ECO:0007669"/>
    <property type="project" value="TreeGrafter"/>
</dbReference>
<evidence type="ECO:0000313" key="13">
    <source>
        <dbReference type="EMBL" id="CAI6366980.1"/>
    </source>
</evidence>
<evidence type="ECO:0000256" key="10">
    <source>
        <dbReference type="SAM" id="MobiDB-lite"/>
    </source>
</evidence>
<dbReference type="Gene3D" id="2.30.29.30">
    <property type="entry name" value="Pleckstrin-homology domain (PH domain)/Phosphotyrosine-binding domain (PTB)"/>
    <property type="match status" value="2"/>
</dbReference>
<evidence type="ECO:0000256" key="5">
    <source>
        <dbReference type="ARBA" id="ARBA00022737"/>
    </source>
</evidence>
<dbReference type="GO" id="GO:0008286">
    <property type="term" value="P:insulin receptor signaling pathway"/>
    <property type="evidence" value="ECO:0007669"/>
    <property type="project" value="InterPro"/>
</dbReference>
<evidence type="ECO:0000313" key="14">
    <source>
        <dbReference type="Proteomes" id="UP001160148"/>
    </source>
</evidence>
<feature type="chain" id="PRO_5043314643" description="Insulin receptor substrate 1" evidence="11">
    <location>
        <begin position="16"/>
        <end position="919"/>
    </location>
</feature>
<gene>
    <name evidence="13" type="ORF">MEUPH1_LOCUS21505</name>
</gene>
<dbReference type="SMART" id="SM01244">
    <property type="entry name" value="IRS"/>
    <property type="match status" value="1"/>
</dbReference>
<dbReference type="PANTHER" id="PTHR10614:SF13">
    <property type="entry name" value="INSULIN RECEPTOR SUBSTRATE 1"/>
    <property type="match status" value="1"/>
</dbReference>
<dbReference type="GO" id="GO:0043548">
    <property type="term" value="F:phosphatidylinositol 3-kinase binding"/>
    <property type="evidence" value="ECO:0007669"/>
    <property type="project" value="TreeGrafter"/>
</dbReference>
<feature type="domain" description="PH" evidence="12">
    <location>
        <begin position="29"/>
        <end position="132"/>
    </location>
</feature>
<dbReference type="SMART" id="SM00310">
    <property type="entry name" value="PTBI"/>
    <property type="match status" value="1"/>
</dbReference>
<keyword evidence="6" id="KW-0221">Differentiation</keyword>
<dbReference type="InterPro" id="IPR002404">
    <property type="entry name" value="IRS_PTB"/>
</dbReference>
<keyword evidence="3" id="KW-0597">Phosphoprotein</keyword>
<sequence length="919" mass="101834">MMCLMKLFKMSLLLAQLTDSPKPRNAMAGVVKIGYLKKNKNMRKKFFVLREETAGGGPARLEYYETEKKWRNNAMPKKVIVLKSCFNIDKRVDARTKKTLICLYTKESSFYIQFDSDKECDEWLDLMLVLQRVTKDFGPGVSLKEPFEHIWHISILKKELGMNANLIGMTGLCLCDKKVSIMKYPTKSKEQKSMDIMLSSIRRCGALGTFFYMEVGQSSPFGPGHIWMDTWNDDVATSVHETIMGASSRNHDPRFRMRSSSFNEGSRLINYPIRQRSSCFYDENHPGLRYKNNSQSSSTLNNGNIDLTRAVSVRERCDSMPLRPRTISENTTSSTRSFNGILSPKQTFHKGCNCVSASSSLSAFNDSNLSTWDSSLSKSTDTTDGISSFYTSLNDHRSAILEEKQEDFVSYTPLDKEEDSLRQTSDSYVNNNINLINNNIVGNKSSSSSQAGSCCDSNSPYGSPINVDDAYTPLNPSGTSETSPPPDGYLPMKPGYTFSSNCVNVMPLEGHSNSKQEPTEMPQTEFESPEGYVPMAPVGRMSDYVSMDCKQGSIESGTPSTDTRFSDIHLDKVCAYLTPSEDEGPIERPTRAYSVGSRPDGLREKIDKLADRTRTRAFSVGSRGRLPPTGLPRNGYQSGSTSMSEHSDSGDRMEIDFSCNSKSRRHYSATCRTLSIQPPADLSPRSSPKLCPSPDPSYTHRPTGRSPPKSIVSSVDIKRTLSGAVHGISRSPPTSSHTYLSPTLERVSEVPGIELVDSYTPMKPSQGLLPCENTSMVVEESNKKNYVNVWEAASSTFPLMKMIGGLNWKKNKKRNTAPVLEQLVPMADEGIDEVDGYTTIRPGVMVDEGIDEVDGYTTIRPGVHTIPVREQQIGQSSDAVLDAICDGLADIVFSDPSHIVSYNSQNHSKSDNSVTSLDG</sequence>
<dbReference type="PROSITE" id="PS50003">
    <property type="entry name" value="PH_DOMAIN"/>
    <property type="match status" value="1"/>
</dbReference>
<proteinExistence type="predicted"/>
<dbReference type="SMART" id="SM00233">
    <property type="entry name" value="PH"/>
    <property type="match status" value="1"/>
</dbReference>
<feature type="region of interest" description="Disordered" evidence="10">
    <location>
        <begin position="580"/>
        <end position="599"/>
    </location>
</feature>
<dbReference type="InterPro" id="IPR001849">
    <property type="entry name" value="PH_domain"/>
</dbReference>
<dbReference type="SUPFAM" id="SSF50729">
    <property type="entry name" value="PH domain-like"/>
    <property type="match status" value="2"/>
</dbReference>
<dbReference type="GO" id="GO:0005158">
    <property type="term" value="F:insulin receptor binding"/>
    <property type="evidence" value="ECO:0007669"/>
    <property type="project" value="InterPro"/>
</dbReference>
<organism evidence="13 14">
    <name type="scientific">Macrosiphum euphorbiae</name>
    <name type="common">potato aphid</name>
    <dbReference type="NCBI Taxonomy" id="13131"/>
    <lineage>
        <taxon>Eukaryota</taxon>
        <taxon>Metazoa</taxon>
        <taxon>Ecdysozoa</taxon>
        <taxon>Arthropoda</taxon>
        <taxon>Hexapoda</taxon>
        <taxon>Insecta</taxon>
        <taxon>Pterygota</taxon>
        <taxon>Neoptera</taxon>
        <taxon>Paraneoptera</taxon>
        <taxon>Hemiptera</taxon>
        <taxon>Sternorrhyncha</taxon>
        <taxon>Aphidomorpha</taxon>
        <taxon>Aphidoidea</taxon>
        <taxon>Aphididae</taxon>
        <taxon>Macrosiphini</taxon>
        <taxon>Macrosiphum</taxon>
    </lineage>
</organism>
<evidence type="ECO:0000256" key="11">
    <source>
        <dbReference type="SAM" id="SignalP"/>
    </source>
</evidence>
<evidence type="ECO:0000256" key="2">
    <source>
        <dbReference type="ARBA" id="ARBA00015710"/>
    </source>
</evidence>
<evidence type="ECO:0000256" key="3">
    <source>
        <dbReference type="ARBA" id="ARBA00022553"/>
    </source>
</evidence>
<evidence type="ECO:0000256" key="7">
    <source>
        <dbReference type="ARBA" id="ARBA00022943"/>
    </source>
</evidence>
<dbReference type="CDD" id="cd01204">
    <property type="entry name" value="PTB_IRS"/>
    <property type="match status" value="1"/>
</dbReference>
<dbReference type="GO" id="GO:0048477">
    <property type="term" value="P:oogenesis"/>
    <property type="evidence" value="ECO:0007669"/>
    <property type="project" value="UniProtKB-KW"/>
</dbReference>
<evidence type="ECO:0000256" key="8">
    <source>
        <dbReference type="ARBA" id="ARBA00033282"/>
    </source>
</evidence>
<dbReference type="Proteomes" id="UP001160148">
    <property type="component" value="Unassembled WGS sequence"/>
</dbReference>
<dbReference type="EMBL" id="CARXXK010000004">
    <property type="protein sequence ID" value="CAI6366980.1"/>
    <property type="molecule type" value="Genomic_DNA"/>
</dbReference>
<keyword evidence="7" id="KW-0896">Oogenesis</keyword>
<keyword evidence="14" id="KW-1185">Reference proteome</keyword>
<dbReference type="InterPro" id="IPR011993">
    <property type="entry name" value="PH-like_dom_sf"/>
</dbReference>
<name>A0AAV0XEV1_9HEMI</name>
<keyword evidence="11" id="KW-0732">Signal</keyword>
<protein>
    <recommendedName>
        <fullName evidence="2">Insulin receptor substrate 1</fullName>
    </recommendedName>
    <alternativeName>
        <fullName evidence="8">Protein chico</fullName>
    </alternativeName>
</protein>
<reference evidence="13 14" key="1">
    <citation type="submission" date="2023-01" db="EMBL/GenBank/DDBJ databases">
        <authorList>
            <person name="Whitehead M."/>
        </authorList>
    </citation>
    <scope>NUCLEOTIDE SEQUENCE [LARGE SCALE GENOMIC DNA]</scope>
</reference>
<evidence type="ECO:0000256" key="4">
    <source>
        <dbReference type="ARBA" id="ARBA00022604"/>
    </source>
</evidence>
<dbReference type="InterPro" id="IPR039011">
    <property type="entry name" value="IRS"/>
</dbReference>
<evidence type="ECO:0000256" key="6">
    <source>
        <dbReference type="ARBA" id="ARBA00022782"/>
    </source>
</evidence>
<feature type="region of interest" description="Disordered" evidence="10">
    <location>
        <begin position="507"/>
        <end position="529"/>
    </location>
</feature>
<dbReference type="Pfam" id="PF00169">
    <property type="entry name" value="PH"/>
    <property type="match status" value="1"/>
</dbReference>
<comment type="subunit">
    <text evidence="1">Bindings to phosphatidylinositol 3-kinase and SHP2.</text>
</comment>
<evidence type="ECO:0000256" key="1">
    <source>
        <dbReference type="ARBA" id="ARBA00011440"/>
    </source>
</evidence>
<keyword evidence="4" id="KW-0341">Growth regulation</keyword>
<dbReference type="GO" id="GO:0005886">
    <property type="term" value="C:plasma membrane"/>
    <property type="evidence" value="ECO:0007669"/>
    <property type="project" value="TreeGrafter"/>
</dbReference>
<evidence type="ECO:0000256" key="9">
    <source>
        <dbReference type="ARBA" id="ARBA00046145"/>
    </source>
</evidence>
<comment type="caution">
    <text evidence="13">The sequence shown here is derived from an EMBL/GenBank/DDBJ whole genome shotgun (WGS) entry which is preliminary data.</text>
</comment>
<feature type="signal peptide" evidence="11">
    <location>
        <begin position="1"/>
        <end position="15"/>
    </location>
</feature>
<dbReference type="PANTHER" id="PTHR10614">
    <property type="entry name" value="INSULIN RECEPTOR SUBSTRATE"/>
    <property type="match status" value="1"/>
</dbReference>
<feature type="region of interest" description="Disordered" evidence="10">
    <location>
        <begin position="676"/>
        <end position="711"/>
    </location>
</feature>
<feature type="region of interest" description="Disordered" evidence="10">
    <location>
        <begin position="615"/>
        <end position="653"/>
    </location>
</feature>
<dbReference type="CDD" id="cd01257">
    <property type="entry name" value="PH_IRS"/>
    <property type="match status" value="1"/>
</dbReference>
<comment type="function">
    <text evidence="9">Activates phosphatidylinositol 3-kinase when bound to the regulatory p85 subunit. May mediate the control of various cellular processes by insulin-like peptides. When phosphorylated by the insulin receptor binds specifically to various cellular proteins containing SH2 domains. Involved in control of cell proliferation, cell size, and body and organ growth throughout development. Also has a role in a signaling pathway controlling the physiological response required to endure periods of low nutrient conditions. Insulin/insulin-like growth factor (IGF) signaling pathway has a role in regulating aging and is necessary in the ovary for vitellogenic maturation.</text>
</comment>
<accession>A0AAV0XEV1</accession>
<keyword evidence="5" id="KW-0677">Repeat</keyword>